<accession>K7ZH94</accession>
<dbReference type="PANTHER" id="PTHR34846">
    <property type="entry name" value="4-CARBOXYMUCONOLACTONE DECARBOXYLASE FAMILY PROTEIN (AFU_ORTHOLOGUE AFUA_6G11590)"/>
    <property type="match status" value="1"/>
</dbReference>
<dbReference type="InterPro" id="IPR004675">
    <property type="entry name" value="AhpD_core"/>
</dbReference>
<evidence type="ECO:0000313" key="2">
    <source>
        <dbReference type="EMBL" id="AFY03252.1"/>
    </source>
</evidence>
<dbReference type="InterPro" id="IPR029032">
    <property type="entry name" value="AhpD-like"/>
</dbReference>
<gene>
    <name evidence="2" type="ORF">Bdt_3577</name>
</gene>
<evidence type="ECO:0000259" key="1">
    <source>
        <dbReference type="Pfam" id="PF02627"/>
    </source>
</evidence>
<name>K7ZH94_BDEBC</name>
<dbReference type="SUPFAM" id="SSF69118">
    <property type="entry name" value="AhpD-like"/>
    <property type="match status" value="1"/>
</dbReference>
<dbReference type="KEGG" id="bbat:Bdt_3577"/>
<dbReference type="InterPro" id="IPR003779">
    <property type="entry name" value="CMD-like"/>
</dbReference>
<dbReference type="Pfam" id="PF02627">
    <property type="entry name" value="CMD"/>
    <property type="match status" value="1"/>
</dbReference>
<dbReference type="Gene3D" id="1.20.1290.10">
    <property type="entry name" value="AhpD-like"/>
    <property type="match status" value="1"/>
</dbReference>
<dbReference type="PANTHER" id="PTHR34846:SF10">
    <property type="entry name" value="CYTOPLASMIC PROTEIN"/>
    <property type="match status" value="1"/>
</dbReference>
<dbReference type="HOGENOM" id="CLU_082760_6_2_7"/>
<evidence type="ECO:0000313" key="3">
    <source>
        <dbReference type="Proteomes" id="UP000010074"/>
    </source>
</evidence>
<dbReference type="PATRIC" id="fig|1069642.3.peg.3539"/>
<dbReference type="GO" id="GO:0051920">
    <property type="term" value="F:peroxiredoxin activity"/>
    <property type="evidence" value="ECO:0007669"/>
    <property type="project" value="InterPro"/>
</dbReference>
<feature type="domain" description="Carboxymuconolactone decarboxylase-like" evidence="1">
    <location>
        <begin position="6"/>
        <end position="83"/>
    </location>
</feature>
<sequence>MIQDQFQKLAQMSQSVEETLGESLFGLVHNRVSQINGCAFCLDMDVKKAKIRGERELRMYHVAVWRDSHLFTDKERAALEWSEAVTKLHGDNISDELYQRVREHFSEKELVHLTLGISVVNVWNRLNVAFRNPAGSADAFFGLDKAGL</sequence>
<reference evidence="2 3" key="1">
    <citation type="journal article" date="2012" name="BMC Genomics">
        <title>Genome analysis of a simultaneously predatory and prey-independent, novel Bdellovibrio bacteriovorus from the River Tiber, supports in silico predictions of both ancient and recent lateral gene transfer from diverse bacteria.</title>
        <authorList>
            <person name="Hobley L."/>
            <person name="Lerner T.R."/>
            <person name="Williams L.E."/>
            <person name="Lambert C."/>
            <person name="Till R."/>
            <person name="Milner D.S."/>
            <person name="Basford S.M."/>
            <person name="Capeness M.J."/>
            <person name="Fenton A.K."/>
            <person name="Atterbury R.J."/>
            <person name="Harris M.A."/>
            <person name="Sockett R.E."/>
        </authorList>
    </citation>
    <scope>NUCLEOTIDE SEQUENCE [LARGE SCALE GENOMIC DNA]</scope>
    <source>
        <strain evidence="2 3">Tiberius</strain>
    </source>
</reference>
<dbReference type="AlphaFoldDB" id="K7ZH94"/>
<dbReference type="Proteomes" id="UP000010074">
    <property type="component" value="Chromosome"/>
</dbReference>
<protein>
    <submittedName>
        <fullName evidence="2">Putative carboxymuconolactone decarboxylase protein</fullName>
    </submittedName>
</protein>
<dbReference type="STRING" id="1069642.Bdt_3577"/>
<proteinExistence type="predicted"/>
<dbReference type="EMBL" id="CP002930">
    <property type="protein sequence ID" value="AFY03252.1"/>
    <property type="molecule type" value="Genomic_DNA"/>
</dbReference>
<organism evidence="2 3">
    <name type="scientific">Bdellovibrio bacteriovorus str. Tiberius</name>
    <dbReference type="NCBI Taxonomy" id="1069642"/>
    <lineage>
        <taxon>Bacteria</taxon>
        <taxon>Pseudomonadati</taxon>
        <taxon>Bdellovibrionota</taxon>
        <taxon>Bdellovibrionia</taxon>
        <taxon>Bdellovibrionales</taxon>
        <taxon>Pseudobdellovibrionaceae</taxon>
        <taxon>Bdellovibrio</taxon>
    </lineage>
</organism>
<dbReference type="NCBIfam" id="TIGR00778">
    <property type="entry name" value="ahpD_dom"/>
    <property type="match status" value="1"/>
</dbReference>